<evidence type="ECO:0000256" key="1">
    <source>
        <dbReference type="SAM" id="MobiDB-lite"/>
    </source>
</evidence>
<evidence type="ECO:0000313" key="2">
    <source>
        <dbReference type="EMBL" id="MDE1656445.1"/>
    </source>
</evidence>
<name>A0ABT5V657_9ACTO</name>
<dbReference type="EMBL" id="JARBHI010000010">
    <property type="protein sequence ID" value="MDE1656445.1"/>
    <property type="molecule type" value="Genomic_DNA"/>
</dbReference>
<proteinExistence type="predicted"/>
<feature type="region of interest" description="Disordered" evidence="1">
    <location>
        <begin position="156"/>
        <end position="185"/>
    </location>
</feature>
<comment type="caution">
    <text evidence="2">The sequence shown here is derived from an EMBL/GenBank/DDBJ whole genome shotgun (WGS) entry which is preliminary data.</text>
</comment>
<organism evidence="2 3">
    <name type="scientific">Actinotignum sanguinis</name>
    <dbReference type="NCBI Taxonomy" id="1445614"/>
    <lineage>
        <taxon>Bacteria</taxon>
        <taxon>Bacillati</taxon>
        <taxon>Actinomycetota</taxon>
        <taxon>Actinomycetes</taxon>
        <taxon>Actinomycetales</taxon>
        <taxon>Actinomycetaceae</taxon>
        <taxon>Actinotignum</taxon>
    </lineage>
</organism>
<gene>
    <name evidence="2" type="ORF">PWJ81_05100</name>
</gene>
<dbReference type="RefSeq" id="WP_274778507.1">
    <property type="nucleotide sequence ID" value="NZ_CAMXYX010000017.1"/>
</dbReference>
<accession>A0ABT5V657</accession>
<keyword evidence="3" id="KW-1185">Reference proteome</keyword>
<evidence type="ECO:0000313" key="3">
    <source>
        <dbReference type="Proteomes" id="UP001219297"/>
    </source>
</evidence>
<protein>
    <submittedName>
        <fullName evidence="2">Uncharacterized protein</fullName>
    </submittedName>
</protein>
<dbReference type="Proteomes" id="UP001219297">
    <property type="component" value="Unassembled WGS sequence"/>
</dbReference>
<sequence>MKIYPFWARESAPVSTTSGPATVAQWGWSANSEEEAQKVAAARLHRLVDRIAELGHFPRERQARAEYYPGTPLREEILSVLSRENGTPTCAITRNRYGAEVLNTADILIADVDVPELEEVARARGGKRAGGRAAGSQNKPGFLARLFGFGAKKQERPAGSAFEPGPGAAPALAPEPASVTAANTAPGSASIPGLITETAPVRQHMIEAELIAFDRIEHFARLNAAWPIFVYRTFKGFRVIVAVEGIAADSGEAQMILNQLGSDPLYMRLCRVYESYRARLTAKPWRVGIAAPSVRWPEYDASSALCDPAAREEMSRWLMRYDAARAGYATTRFIAAFGPSPTGRAAEMVAVHARATGAESGLPLA</sequence>
<feature type="compositionally biased region" description="Low complexity" evidence="1">
    <location>
        <begin position="157"/>
        <end position="178"/>
    </location>
</feature>
<reference evidence="2 3" key="1">
    <citation type="submission" date="2023-02" db="EMBL/GenBank/DDBJ databases">
        <title>Defining the Infant Male Urobiome and Moving Towards Mechanisms in Urobiome Research.</title>
        <authorList>
            <person name="Reasoner S."/>
            <person name="Flores V."/>
            <person name="Van Horn G."/>
            <person name="Morales G."/>
            <person name="Peard L."/>
            <person name="Abelson B."/>
            <person name="Manuel C."/>
            <person name="Lee J."/>
            <person name="Baker B."/>
            <person name="Williams T."/>
            <person name="Schmitz J."/>
            <person name="Clayton D."/>
            <person name="Hadjifrangiskou M."/>
        </authorList>
    </citation>
    <scope>NUCLEOTIDE SEQUENCE [LARGE SCALE GENOMIC DNA]</scope>
    <source>
        <strain evidence="2 3">AS1053</strain>
    </source>
</reference>